<keyword evidence="4 7" id="KW-1133">Transmembrane helix</keyword>
<feature type="transmembrane region" description="Helical" evidence="7">
    <location>
        <begin position="110"/>
        <end position="131"/>
    </location>
</feature>
<feature type="transmembrane region" description="Helical" evidence="7">
    <location>
        <begin position="397"/>
        <end position="415"/>
    </location>
</feature>
<dbReference type="InterPro" id="IPR050833">
    <property type="entry name" value="Poly_Biosynth_Transport"/>
</dbReference>
<comment type="subcellular location">
    <subcellularLocation>
        <location evidence="1">Cell membrane</location>
        <topology evidence="1">Multi-pass membrane protein</topology>
    </subcellularLocation>
</comment>
<keyword evidence="5 7" id="KW-0472">Membrane</keyword>
<feature type="transmembrane region" description="Helical" evidence="7">
    <location>
        <begin position="422"/>
        <end position="441"/>
    </location>
</feature>
<accession>A0A6J6W2I8</accession>
<gene>
    <name evidence="8" type="ORF">UFOPK2925_00621</name>
</gene>
<name>A0A6J6W2I8_9ZZZZ</name>
<feature type="compositionally biased region" description="Polar residues" evidence="6">
    <location>
        <begin position="1"/>
        <end position="13"/>
    </location>
</feature>
<feature type="region of interest" description="Disordered" evidence="6">
    <location>
        <begin position="1"/>
        <end position="20"/>
    </location>
</feature>
<dbReference type="PANTHER" id="PTHR30250">
    <property type="entry name" value="PST FAMILY PREDICTED COLANIC ACID TRANSPORTER"/>
    <property type="match status" value="1"/>
</dbReference>
<sequence>MVDQPRGNNSPEESSADLGLTAPSGLIGRIKEALPEGTFAVGAGLIVAAITAYLFVIVTLNALSAKEKSGFSAFWALVFVAGVGFFLPIEQEVSRAIAARRAQGLGAGPLVKRAAGLAFGLLVLLLVTITSVELLGNHIISDEFFHGNQGLVWALELSLVGFFCMHLTRGVLSGNGRFRPYGEMMGAEGVFRLAGAIVLAVIGVKVAGLFGLCLAISPFLAVAVAMRFQRGLLTDGPPAPYSELSTALGWLLMGSVFMQVLGYTPLLGVSLLSTGDPKKDIAIRASFASAFFIARIPVLLFQAVQGTLLPKLAGLAGAGKSQDFRDGLMRLLAVVTGIAALGTLAAFTVGPIAGRILFKDFDMSALNLGLLAAGSGAFIIALTIAQALIALNAYARVAFSWVAGVAGFAVVCSLFTDIFLRVELGFLAGAVVACALMLMQLQRVMHAGLPISAQSLLEAIEHEPLEL</sequence>
<reference evidence="8" key="1">
    <citation type="submission" date="2020-05" db="EMBL/GenBank/DDBJ databases">
        <authorList>
            <person name="Chiriac C."/>
            <person name="Salcher M."/>
            <person name="Ghai R."/>
            <person name="Kavagutti S V."/>
        </authorList>
    </citation>
    <scope>NUCLEOTIDE SEQUENCE</scope>
</reference>
<feature type="transmembrane region" description="Helical" evidence="7">
    <location>
        <begin position="365"/>
        <end position="391"/>
    </location>
</feature>
<evidence type="ECO:0000256" key="5">
    <source>
        <dbReference type="ARBA" id="ARBA00023136"/>
    </source>
</evidence>
<protein>
    <submittedName>
        <fullName evidence="8">Unannotated protein</fullName>
    </submittedName>
</protein>
<feature type="transmembrane region" description="Helical" evidence="7">
    <location>
        <begin position="193"/>
        <end position="226"/>
    </location>
</feature>
<proteinExistence type="predicted"/>
<evidence type="ECO:0000256" key="3">
    <source>
        <dbReference type="ARBA" id="ARBA00022692"/>
    </source>
</evidence>
<evidence type="ECO:0000256" key="4">
    <source>
        <dbReference type="ARBA" id="ARBA00022989"/>
    </source>
</evidence>
<evidence type="ECO:0000256" key="7">
    <source>
        <dbReference type="SAM" id="Phobius"/>
    </source>
</evidence>
<organism evidence="8">
    <name type="scientific">freshwater metagenome</name>
    <dbReference type="NCBI Taxonomy" id="449393"/>
    <lineage>
        <taxon>unclassified sequences</taxon>
        <taxon>metagenomes</taxon>
        <taxon>ecological metagenomes</taxon>
    </lineage>
</organism>
<evidence type="ECO:0000256" key="1">
    <source>
        <dbReference type="ARBA" id="ARBA00004651"/>
    </source>
</evidence>
<feature type="transmembrane region" description="Helical" evidence="7">
    <location>
        <begin position="151"/>
        <end position="172"/>
    </location>
</feature>
<dbReference type="PANTHER" id="PTHR30250:SF11">
    <property type="entry name" value="O-ANTIGEN TRANSPORTER-RELATED"/>
    <property type="match status" value="1"/>
</dbReference>
<dbReference type="GO" id="GO:0005886">
    <property type="term" value="C:plasma membrane"/>
    <property type="evidence" value="ECO:0007669"/>
    <property type="project" value="UniProtKB-SubCell"/>
</dbReference>
<feature type="transmembrane region" description="Helical" evidence="7">
    <location>
        <begin position="39"/>
        <end position="63"/>
    </location>
</feature>
<feature type="transmembrane region" description="Helical" evidence="7">
    <location>
        <begin position="331"/>
        <end position="353"/>
    </location>
</feature>
<keyword evidence="2" id="KW-1003">Cell membrane</keyword>
<evidence type="ECO:0000256" key="6">
    <source>
        <dbReference type="SAM" id="MobiDB-lite"/>
    </source>
</evidence>
<evidence type="ECO:0000313" key="8">
    <source>
        <dbReference type="EMBL" id="CAB4777303.1"/>
    </source>
</evidence>
<evidence type="ECO:0000256" key="2">
    <source>
        <dbReference type="ARBA" id="ARBA00022475"/>
    </source>
</evidence>
<dbReference type="EMBL" id="CAEZZU010000073">
    <property type="protein sequence ID" value="CAB4777303.1"/>
    <property type="molecule type" value="Genomic_DNA"/>
</dbReference>
<feature type="transmembrane region" description="Helical" evidence="7">
    <location>
        <begin position="246"/>
        <end position="269"/>
    </location>
</feature>
<keyword evidence="3 7" id="KW-0812">Transmembrane</keyword>
<dbReference type="AlphaFoldDB" id="A0A6J6W2I8"/>
<feature type="transmembrane region" description="Helical" evidence="7">
    <location>
        <begin position="69"/>
        <end position="89"/>
    </location>
</feature>